<dbReference type="Pfam" id="PF04445">
    <property type="entry name" value="SAM_MT"/>
    <property type="match status" value="1"/>
</dbReference>
<reference evidence="1 2" key="1">
    <citation type="submission" date="2018-07" db="EMBL/GenBank/DDBJ databases">
        <title>Bacillus sp. YLB-04 draft genome sequence.</title>
        <authorList>
            <person name="Yu L."/>
            <person name="Tang X."/>
        </authorList>
    </citation>
    <scope>NUCLEOTIDE SEQUENCE [LARGE SCALE GENOMIC DNA]</scope>
    <source>
        <strain evidence="1 2">YLB-04</strain>
    </source>
</reference>
<dbReference type="Gene3D" id="3.40.50.150">
    <property type="entry name" value="Vaccinia Virus protein VP39"/>
    <property type="match status" value="1"/>
</dbReference>
<dbReference type="PANTHER" id="PTHR36112">
    <property type="entry name" value="RIBOSOMAL RNA SMALL SUBUNIT METHYLTRANSFERASE J"/>
    <property type="match status" value="1"/>
</dbReference>
<dbReference type="InterPro" id="IPR007536">
    <property type="entry name" value="16SrRNA_methylTrfase_J"/>
</dbReference>
<name>A0A3D8GQI0_9BACI</name>
<dbReference type="InterPro" id="IPR029063">
    <property type="entry name" value="SAM-dependent_MTases_sf"/>
</dbReference>
<gene>
    <name evidence="1" type="ORF">DRW41_12890</name>
</gene>
<dbReference type="SUPFAM" id="SSF53335">
    <property type="entry name" value="S-adenosyl-L-methionine-dependent methyltransferases"/>
    <property type="match status" value="1"/>
</dbReference>
<dbReference type="GO" id="GO:0008990">
    <property type="term" value="F:rRNA (guanine-N2-)-methyltransferase activity"/>
    <property type="evidence" value="ECO:0007669"/>
    <property type="project" value="InterPro"/>
</dbReference>
<sequence>MFVTTAGRVTDTMINKARSVAEDLDIPYIPRRKKSISQLQNERGGGCIVAGNESIRLFAFGEEEPFFFHPSSAMFRVKRLLGGGYDPMIEAADLRKGDSFLDCTLGLASDSIVASMVVGNIGNVTGIEANKFLGYIVKNGLHSWHSGVGELDAAMERIDVVHSVALEYLQSLPDESVDCVYFDPMFDIGIDESEGIKALRHFALHGGIGGEEIKEALRVARKRVVLKDHYLSKRFEDFGFTVMRRKTAKFHFGYIEKN</sequence>
<dbReference type="OrthoDB" id="1653798at2"/>
<evidence type="ECO:0000313" key="2">
    <source>
        <dbReference type="Proteomes" id="UP000257144"/>
    </source>
</evidence>
<dbReference type="Proteomes" id="UP000257144">
    <property type="component" value="Unassembled WGS sequence"/>
</dbReference>
<evidence type="ECO:0000313" key="1">
    <source>
        <dbReference type="EMBL" id="RDU36587.1"/>
    </source>
</evidence>
<dbReference type="EMBL" id="QNQT01000005">
    <property type="protein sequence ID" value="RDU36587.1"/>
    <property type="molecule type" value="Genomic_DNA"/>
</dbReference>
<organism evidence="1 2">
    <name type="scientific">Neobacillus piezotolerans</name>
    <dbReference type="NCBI Taxonomy" id="2259171"/>
    <lineage>
        <taxon>Bacteria</taxon>
        <taxon>Bacillati</taxon>
        <taxon>Bacillota</taxon>
        <taxon>Bacilli</taxon>
        <taxon>Bacillales</taxon>
        <taxon>Bacillaceae</taxon>
        <taxon>Neobacillus</taxon>
    </lineage>
</organism>
<proteinExistence type="predicted"/>
<dbReference type="PANTHER" id="PTHR36112:SF1">
    <property type="entry name" value="RIBOSOMAL RNA SMALL SUBUNIT METHYLTRANSFERASE J"/>
    <property type="match status" value="1"/>
</dbReference>
<protein>
    <recommendedName>
        <fullName evidence="3">Protein-L-IsoD(D-D) O-methyltransferase</fullName>
    </recommendedName>
</protein>
<dbReference type="AlphaFoldDB" id="A0A3D8GQI0"/>
<evidence type="ECO:0008006" key="3">
    <source>
        <dbReference type="Google" id="ProtNLM"/>
    </source>
</evidence>
<comment type="caution">
    <text evidence="1">The sequence shown here is derived from an EMBL/GenBank/DDBJ whole genome shotgun (WGS) entry which is preliminary data.</text>
</comment>
<accession>A0A3D8GQI0</accession>
<dbReference type="RefSeq" id="WP_115452580.1">
    <property type="nucleotide sequence ID" value="NZ_QNQT01000005.1"/>
</dbReference>
<keyword evidence="2" id="KW-1185">Reference proteome</keyword>